<name>W9QSV4_9ROSA</name>
<evidence type="ECO:0000313" key="2">
    <source>
        <dbReference type="Proteomes" id="UP000030645"/>
    </source>
</evidence>
<accession>W9QSV4</accession>
<dbReference type="AlphaFoldDB" id="W9QSV4"/>
<reference evidence="2" key="1">
    <citation type="submission" date="2013-01" db="EMBL/GenBank/DDBJ databases">
        <title>Draft Genome Sequence of a Mulberry Tree, Morus notabilis C.K. Schneid.</title>
        <authorList>
            <person name="He N."/>
            <person name="Zhao S."/>
        </authorList>
    </citation>
    <scope>NUCLEOTIDE SEQUENCE</scope>
</reference>
<dbReference type="Proteomes" id="UP000030645">
    <property type="component" value="Unassembled WGS sequence"/>
</dbReference>
<evidence type="ECO:0000313" key="1">
    <source>
        <dbReference type="EMBL" id="EXB53389.1"/>
    </source>
</evidence>
<dbReference type="EMBL" id="KE344088">
    <property type="protein sequence ID" value="EXB53389.1"/>
    <property type="molecule type" value="Genomic_DNA"/>
</dbReference>
<dbReference type="STRING" id="981085.W9QSV4"/>
<proteinExistence type="predicted"/>
<sequence length="129" mass="13968">MSHQQAPVVYPRPAAEYSMPPIPPSYPPAAPAQPVVTGYEGHNNNNYQVPYVAAPPPAGYPTTNYYGRDQTNHVVPAQTNSKGEGFWKGCAANRNGTGHRGGVKFDRPALNLRTSSFKSRLPPDPPIIN</sequence>
<keyword evidence="2" id="KW-1185">Reference proteome</keyword>
<protein>
    <submittedName>
        <fullName evidence="1">Uncharacterized protein</fullName>
    </submittedName>
</protein>
<gene>
    <name evidence="1" type="ORF">L484_016274</name>
</gene>
<organism evidence="1 2">
    <name type="scientific">Morus notabilis</name>
    <dbReference type="NCBI Taxonomy" id="981085"/>
    <lineage>
        <taxon>Eukaryota</taxon>
        <taxon>Viridiplantae</taxon>
        <taxon>Streptophyta</taxon>
        <taxon>Embryophyta</taxon>
        <taxon>Tracheophyta</taxon>
        <taxon>Spermatophyta</taxon>
        <taxon>Magnoliopsida</taxon>
        <taxon>eudicotyledons</taxon>
        <taxon>Gunneridae</taxon>
        <taxon>Pentapetalae</taxon>
        <taxon>rosids</taxon>
        <taxon>fabids</taxon>
        <taxon>Rosales</taxon>
        <taxon>Moraceae</taxon>
        <taxon>Moreae</taxon>
        <taxon>Morus</taxon>
    </lineage>
</organism>